<feature type="region of interest" description="Disordered" evidence="1">
    <location>
        <begin position="298"/>
        <end position="336"/>
    </location>
</feature>
<feature type="compositionally biased region" description="Pro residues" evidence="1">
    <location>
        <begin position="156"/>
        <end position="171"/>
    </location>
</feature>
<gene>
    <name evidence="2" type="ORF">PO587_39015</name>
</gene>
<reference evidence="2 3" key="1">
    <citation type="journal article" date="2015" name="Int. J. Syst. Evol. Microbiol.">
        <title>Streptomyces gilvifuscus sp. nov., an actinomycete that produces antibacterial compounds isolated from soil.</title>
        <authorList>
            <person name="Nguyen T.M."/>
            <person name="Kim J."/>
        </authorList>
    </citation>
    <scope>NUCLEOTIDE SEQUENCE [LARGE SCALE GENOMIC DNA]</scope>
    <source>
        <strain evidence="2 3">T113</strain>
    </source>
</reference>
<accession>A0ABT5G757</accession>
<name>A0ABT5G757_9ACTN</name>
<proteinExistence type="predicted"/>
<feature type="region of interest" description="Disordered" evidence="1">
    <location>
        <begin position="134"/>
        <end position="176"/>
    </location>
</feature>
<organism evidence="2 3">
    <name type="scientific">Streptomyces gilvifuscus</name>
    <dbReference type="NCBI Taxonomy" id="1550617"/>
    <lineage>
        <taxon>Bacteria</taxon>
        <taxon>Bacillati</taxon>
        <taxon>Actinomycetota</taxon>
        <taxon>Actinomycetes</taxon>
        <taxon>Kitasatosporales</taxon>
        <taxon>Streptomycetaceae</taxon>
        <taxon>Streptomyces</taxon>
    </lineage>
</organism>
<comment type="caution">
    <text evidence="2">The sequence shown here is derived from an EMBL/GenBank/DDBJ whole genome shotgun (WGS) entry which is preliminary data.</text>
</comment>
<keyword evidence="3" id="KW-1185">Reference proteome</keyword>
<evidence type="ECO:0000313" key="3">
    <source>
        <dbReference type="Proteomes" id="UP001221328"/>
    </source>
</evidence>
<protein>
    <submittedName>
        <fullName evidence="2">Transcriptional regulator</fullName>
    </submittedName>
</protein>
<dbReference type="RefSeq" id="WP_272178579.1">
    <property type="nucleotide sequence ID" value="NZ_JAQOSK010000022.1"/>
</dbReference>
<dbReference type="EMBL" id="JAQOSK010000022">
    <property type="protein sequence ID" value="MDC2960432.1"/>
    <property type="molecule type" value="Genomic_DNA"/>
</dbReference>
<evidence type="ECO:0000256" key="1">
    <source>
        <dbReference type="SAM" id="MobiDB-lite"/>
    </source>
</evidence>
<sequence>MGAFQAIDELIATARTPLPAPGERRRLRQQLHLDAGRVAQVCDVDISTLEAWEAGQEPAGAHRARYTHFLTGAAARLRLLDHETEPAYTQTVLPLPTDPHLQAAADEDLYTPQPCVLCGHPARQQVAGFPQHLTPEDCQAAPADGIPSPHSATPSPAHPPLSAAPPPPAAPSPVRAVSAPRHLDPQEYITAAVDEARTCHRDDPAAAWEALKRRAIPDAMRLLELSRKNGRYDIVYYPSLPDILRRPSADEPDQIWEARPHWRRPHLPLGEHQVTALDVNGAYLSALQTHLPLGRLEHSTGDRHDSKRAGVHLITPPDWPHDDVLPNPLGSRDEPGPLWVTEPTLRLLLRLSTRHGLCERPRIHESYTSGCTEHLLVKFRNLLRDARQQALEAGDDLTREYVKAMYAKLVSTMGESNANRDLCRPDWMHLIRSQSFANLWMKAHKAHQAGLGVVRVSGTDELHVTGDWCTVFTAGHGLSELKAKETYTVHGNA</sequence>
<feature type="compositionally biased region" description="Basic and acidic residues" evidence="1">
    <location>
        <begin position="298"/>
        <end position="308"/>
    </location>
</feature>
<evidence type="ECO:0000313" key="2">
    <source>
        <dbReference type="EMBL" id="MDC2960432.1"/>
    </source>
</evidence>
<dbReference type="Proteomes" id="UP001221328">
    <property type="component" value="Unassembled WGS sequence"/>
</dbReference>